<reference evidence="2 3" key="1">
    <citation type="submission" date="2015-07" db="EMBL/GenBank/DDBJ databases">
        <title>Comparative genomics of the Sigatoka disease complex on banana suggests a link between parallel evolutionary changes in Pseudocercospora fijiensis and Pseudocercospora eumusae and increased virulence on the banana host.</title>
        <authorList>
            <person name="Chang T.-C."/>
            <person name="Salvucci A."/>
            <person name="Crous P.W."/>
            <person name="Stergiopoulos I."/>
        </authorList>
    </citation>
    <scope>NUCLEOTIDE SEQUENCE [LARGE SCALE GENOMIC DNA]</scope>
    <source>
        <strain evidence="2 3">CBS 116634</strain>
    </source>
</reference>
<feature type="region of interest" description="Disordered" evidence="1">
    <location>
        <begin position="64"/>
        <end position="99"/>
    </location>
</feature>
<evidence type="ECO:0000313" key="2">
    <source>
        <dbReference type="EMBL" id="KXT09149.1"/>
    </source>
</evidence>
<feature type="compositionally biased region" description="Polar residues" evidence="1">
    <location>
        <begin position="74"/>
        <end position="92"/>
    </location>
</feature>
<dbReference type="OrthoDB" id="5391053at2759"/>
<dbReference type="Proteomes" id="UP000073492">
    <property type="component" value="Unassembled WGS sequence"/>
</dbReference>
<evidence type="ECO:0000313" key="3">
    <source>
        <dbReference type="Proteomes" id="UP000073492"/>
    </source>
</evidence>
<dbReference type="AlphaFoldDB" id="A0A139I392"/>
<accession>A0A139I392</accession>
<organism evidence="2 3">
    <name type="scientific">Pseudocercospora musae</name>
    <dbReference type="NCBI Taxonomy" id="113226"/>
    <lineage>
        <taxon>Eukaryota</taxon>
        <taxon>Fungi</taxon>
        <taxon>Dikarya</taxon>
        <taxon>Ascomycota</taxon>
        <taxon>Pezizomycotina</taxon>
        <taxon>Dothideomycetes</taxon>
        <taxon>Dothideomycetidae</taxon>
        <taxon>Mycosphaerellales</taxon>
        <taxon>Mycosphaerellaceae</taxon>
        <taxon>Pseudocercospora</taxon>
    </lineage>
</organism>
<feature type="compositionally biased region" description="Acidic residues" evidence="1">
    <location>
        <begin position="151"/>
        <end position="161"/>
    </location>
</feature>
<feature type="region of interest" description="Disordered" evidence="1">
    <location>
        <begin position="135"/>
        <end position="161"/>
    </location>
</feature>
<gene>
    <name evidence="2" type="ORF">AC579_7291</name>
</gene>
<proteinExistence type="predicted"/>
<evidence type="ECO:0000256" key="1">
    <source>
        <dbReference type="SAM" id="MobiDB-lite"/>
    </source>
</evidence>
<sequence>MPFIDARYVVAPSQLLATSLQKLRRSKKVVIFKKRFARFLMPPKDLTVGTEAKVTGIESLQGVPECGPHESRVGNASQEELASENEPTQAASAGTDKAHAESINVETLGDQSEAESHEHQIDDVSIVAYDSEVDATQGAGSDSESLRIEPDVEEDVPAESLPENETDIEGLLYDFDIYRQQLDAATELFELREMQFDEELQEHNDRVLAGSDVESLSGIELRQLQKSRELTRALIEAEGEFDLAKAALLNAGIQLPGSDLASGFVDDIDDGYRISTERDWVVNLDSNRIHRWLGEIADETQLESSESDDNSHIKESDPWSAREVEICDSWSIVADGAQRRRIDKWRALAAATMNG</sequence>
<name>A0A139I392_9PEZI</name>
<comment type="caution">
    <text evidence="2">The sequence shown here is derived from an EMBL/GenBank/DDBJ whole genome shotgun (WGS) entry which is preliminary data.</text>
</comment>
<protein>
    <submittedName>
        <fullName evidence="2">Uncharacterized protein</fullName>
    </submittedName>
</protein>
<keyword evidence="3" id="KW-1185">Reference proteome</keyword>
<dbReference type="EMBL" id="LFZO01000367">
    <property type="protein sequence ID" value="KXT09149.1"/>
    <property type="molecule type" value="Genomic_DNA"/>
</dbReference>